<keyword evidence="4" id="KW-1003">Cell membrane</keyword>
<evidence type="ECO:0000256" key="5">
    <source>
        <dbReference type="ARBA" id="ARBA00022692"/>
    </source>
</evidence>
<dbReference type="PANTHER" id="PTHR42985">
    <property type="entry name" value="SODIUM-COUPLED MONOCARBOXYLATE TRANSPORTER"/>
    <property type="match status" value="1"/>
</dbReference>
<evidence type="ECO:0000313" key="12">
    <source>
        <dbReference type="EMBL" id="CAB3406760.1"/>
    </source>
</evidence>
<keyword evidence="13" id="KW-1185">Reference proteome</keyword>
<evidence type="ECO:0000256" key="3">
    <source>
        <dbReference type="ARBA" id="ARBA00022448"/>
    </source>
</evidence>
<name>A0A8S1EZE9_9PELO</name>
<dbReference type="InterPro" id="IPR051163">
    <property type="entry name" value="Sodium:Solute_Symporter_SSF"/>
</dbReference>
<evidence type="ECO:0000256" key="1">
    <source>
        <dbReference type="ARBA" id="ARBA00004651"/>
    </source>
</evidence>
<dbReference type="Gene3D" id="1.20.1730.10">
    <property type="entry name" value="Sodium/glucose cotransporter"/>
    <property type="match status" value="1"/>
</dbReference>
<keyword evidence="7" id="KW-0915">Sodium</keyword>
<sequence>MQIGCSSEVEIILSSSEVRLPSIERYRPNCTSGNLLVPVRESVGDQSSAIVRTGANRLHRKVKPLVRLIRYASLPTLNQAQNIILYTLAPFAVLCSIVAFVGFIALAYFYNCNPIESGEIVEVDHITILFARDILQPTPGLFGLYVSCIMSATLSTLSSGMNSMAAAIYEDFLKSRLDGKITDTNATRLNKVSLSFNRKKAGCLRMAEKIFKKNSRPNGSSLTPEPM</sequence>
<evidence type="ECO:0000256" key="4">
    <source>
        <dbReference type="ARBA" id="ARBA00022475"/>
    </source>
</evidence>
<feature type="transmembrane region" description="Helical" evidence="11">
    <location>
        <begin position="83"/>
        <end position="110"/>
    </location>
</feature>
<evidence type="ECO:0000256" key="2">
    <source>
        <dbReference type="ARBA" id="ARBA00006434"/>
    </source>
</evidence>
<dbReference type="AlphaFoldDB" id="A0A8S1EZE9"/>
<evidence type="ECO:0000256" key="7">
    <source>
        <dbReference type="ARBA" id="ARBA00023053"/>
    </source>
</evidence>
<protein>
    <submittedName>
        <fullName evidence="12">Uncharacterized protein</fullName>
    </submittedName>
</protein>
<keyword evidence="6 11" id="KW-1133">Transmembrane helix</keyword>
<dbReference type="InterPro" id="IPR001734">
    <property type="entry name" value="Na/solute_symporter"/>
</dbReference>
<dbReference type="OrthoDB" id="6132759at2759"/>
<dbReference type="Proteomes" id="UP000494206">
    <property type="component" value="Unassembled WGS sequence"/>
</dbReference>
<comment type="subcellular location">
    <subcellularLocation>
        <location evidence="1">Cell membrane</location>
        <topology evidence="1">Multi-pass membrane protein</topology>
    </subcellularLocation>
</comment>
<evidence type="ECO:0000256" key="6">
    <source>
        <dbReference type="ARBA" id="ARBA00022989"/>
    </source>
</evidence>
<dbReference type="EMBL" id="CADEPM010000005">
    <property type="protein sequence ID" value="CAB3406760.1"/>
    <property type="molecule type" value="Genomic_DNA"/>
</dbReference>
<evidence type="ECO:0000313" key="13">
    <source>
        <dbReference type="Proteomes" id="UP000494206"/>
    </source>
</evidence>
<evidence type="ECO:0000256" key="8">
    <source>
        <dbReference type="ARBA" id="ARBA00023065"/>
    </source>
</evidence>
<keyword evidence="10" id="KW-0739">Sodium transport</keyword>
<evidence type="ECO:0000256" key="11">
    <source>
        <dbReference type="SAM" id="Phobius"/>
    </source>
</evidence>
<dbReference type="GO" id="GO:0005886">
    <property type="term" value="C:plasma membrane"/>
    <property type="evidence" value="ECO:0007669"/>
    <property type="project" value="UniProtKB-SubCell"/>
</dbReference>
<keyword evidence="9 11" id="KW-0472">Membrane</keyword>
<evidence type="ECO:0000256" key="10">
    <source>
        <dbReference type="ARBA" id="ARBA00023201"/>
    </source>
</evidence>
<dbReference type="GO" id="GO:0015293">
    <property type="term" value="F:symporter activity"/>
    <property type="evidence" value="ECO:0007669"/>
    <property type="project" value="TreeGrafter"/>
</dbReference>
<organism evidence="12 13">
    <name type="scientific">Caenorhabditis bovis</name>
    <dbReference type="NCBI Taxonomy" id="2654633"/>
    <lineage>
        <taxon>Eukaryota</taxon>
        <taxon>Metazoa</taxon>
        <taxon>Ecdysozoa</taxon>
        <taxon>Nematoda</taxon>
        <taxon>Chromadorea</taxon>
        <taxon>Rhabditida</taxon>
        <taxon>Rhabditina</taxon>
        <taxon>Rhabditomorpha</taxon>
        <taxon>Rhabditoidea</taxon>
        <taxon>Rhabditidae</taxon>
        <taxon>Peloderinae</taxon>
        <taxon>Caenorhabditis</taxon>
    </lineage>
</organism>
<reference evidence="12 13" key="1">
    <citation type="submission" date="2020-04" db="EMBL/GenBank/DDBJ databases">
        <authorList>
            <person name="Laetsch R D."/>
            <person name="Stevens L."/>
            <person name="Kumar S."/>
            <person name="Blaxter L. M."/>
        </authorList>
    </citation>
    <scope>NUCLEOTIDE SEQUENCE [LARGE SCALE GENOMIC DNA]</scope>
</reference>
<evidence type="ECO:0000256" key="9">
    <source>
        <dbReference type="ARBA" id="ARBA00023136"/>
    </source>
</evidence>
<keyword evidence="5 11" id="KW-0812">Transmembrane</keyword>
<keyword evidence="8" id="KW-0406">Ion transport</keyword>
<proteinExistence type="inferred from homology"/>
<dbReference type="InterPro" id="IPR038377">
    <property type="entry name" value="Na/Glc_symporter_sf"/>
</dbReference>
<comment type="similarity">
    <text evidence="2">Belongs to the sodium:solute symporter (SSF) (TC 2.A.21) family.</text>
</comment>
<dbReference type="PROSITE" id="PS50283">
    <property type="entry name" value="NA_SOLUT_SYMP_3"/>
    <property type="match status" value="1"/>
</dbReference>
<accession>A0A8S1EZE9</accession>
<dbReference type="GO" id="GO:0006814">
    <property type="term" value="P:sodium ion transport"/>
    <property type="evidence" value="ECO:0007669"/>
    <property type="project" value="UniProtKB-KW"/>
</dbReference>
<dbReference type="PANTHER" id="PTHR42985:SF40">
    <property type="entry name" value="LD47995P-RELATED"/>
    <property type="match status" value="1"/>
</dbReference>
<comment type="caution">
    <text evidence="12">The sequence shown here is derived from an EMBL/GenBank/DDBJ whole genome shotgun (WGS) entry which is preliminary data.</text>
</comment>
<gene>
    <name evidence="12" type="ORF">CBOVIS_LOCUS8784</name>
</gene>
<keyword evidence="3" id="KW-0813">Transport</keyword>